<dbReference type="SUPFAM" id="SSF75011">
    <property type="entry name" value="3-carboxy-cis,cis-mucoante lactonizing enzyme"/>
    <property type="match status" value="1"/>
</dbReference>
<gene>
    <name evidence="2" type="ORF">H8B19_08805</name>
</gene>
<dbReference type="InterPro" id="IPR019405">
    <property type="entry name" value="Lactonase_7-beta_prop"/>
</dbReference>
<sequence>MQTMFNLCKPLPALIFLLLISANSHAHPPAGLQFIQVLKDQINGVDGLDNPRNVVASHDNRKVFITSADDNAFAVFNIGNDFKLHFSQVFKNTDSNINGLEGATGLVSVNHDNLIITSGFYDGALALFTPHKDQYQLTQTLSDNLGYDRVFDSDKPTKERDKLGILGPWEVVATRDNKQLFVAGYMSNALSVWEITADKQLHFKQFLRNSGSLITDLGKPIGLALSPANDELYVLGFDAGQIAIFNRDQQGELSAKQLIQNEVNGISNLINPQKIVVSPDGRLLFVACAGSSAILVFEKTANEQFQLIQTVTTDDVQGGLEGASSLALNAKGDTLYAAGEAGNGLLTFEITPAGKLTLKTKLPTAGEDELKNIASIYISPDN</sequence>
<reference evidence="2" key="2">
    <citation type="submission" date="2020-08" db="EMBL/GenBank/DDBJ databases">
        <authorList>
            <person name="Lai Q."/>
        </authorList>
    </citation>
    <scope>NUCLEOTIDE SEQUENCE</scope>
    <source>
        <strain evidence="2">S27-2</strain>
    </source>
</reference>
<proteinExistence type="predicted"/>
<name>A0A8J6ISI9_9ALTE</name>
<keyword evidence="1" id="KW-0732">Signal</keyword>
<dbReference type="PANTHER" id="PTHR47197:SF3">
    <property type="entry name" value="DIHYDRO-HEME D1 DEHYDROGENASE"/>
    <property type="match status" value="1"/>
</dbReference>
<evidence type="ECO:0000313" key="2">
    <source>
        <dbReference type="EMBL" id="MBC3765976.1"/>
    </source>
</evidence>
<dbReference type="PANTHER" id="PTHR47197">
    <property type="entry name" value="PROTEIN NIRF"/>
    <property type="match status" value="1"/>
</dbReference>
<reference evidence="2" key="1">
    <citation type="journal article" date="2018" name="Int. J. Syst. Evol. Microbiol.">
        <title>Neptunicella marina gen. nov., sp. nov., isolated from surface seawater.</title>
        <authorList>
            <person name="Liu X."/>
            <person name="Lai Q."/>
            <person name="Du Y."/>
            <person name="Zhang X."/>
            <person name="Liu Z."/>
            <person name="Sun F."/>
            <person name="Shao Z."/>
        </authorList>
    </citation>
    <scope>NUCLEOTIDE SEQUENCE</scope>
    <source>
        <strain evidence="2">S27-2</strain>
    </source>
</reference>
<evidence type="ECO:0000256" key="1">
    <source>
        <dbReference type="SAM" id="SignalP"/>
    </source>
</evidence>
<dbReference type="Gene3D" id="2.130.10.10">
    <property type="entry name" value="YVTN repeat-like/Quinoprotein amine dehydrogenase"/>
    <property type="match status" value="2"/>
</dbReference>
<dbReference type="InterPro" id="IPR015943">
    <property type="entry name" value="WD40/YVTN_repeat-like_dom_sf"/>
</dbReference>
<feature type="chain" id="PRO_5035248175" evidence="1">
    <location>
        <begin position="27"/>
        <end position="382"/>
    </location>
</feature>
<dbReference type="EMBL" id="JACNEP010000006">
    <property type="protein sequence ID" value="MBC3765976.1"/>
    <property type="molecule type" value="Genomic_DNA"/>
</dbReference>
<dbReference type="Proteomes" id="UP000601768">
    <property type="component" value="Unassembled WGS sequence"/>
</dbReference>
<keyword evidence="3" id="KW-1185">Reference proteome</keyword>
<dbReference type="Pfam" id="PF10282">
    <property type="entry name" value="Lactonase"/>
    <property type="match status" value="1"/>
</dbReference>
<organism evidence="2 3">
    <name type="scientific">Neptunicella marina</name>
    <dbReference type="NCBI Taxonomy" id="2125989"/>
    <lineage>
        <taxon>Bacteria</taxon>
        <taxon>Pseudomonadati</taxon>
        <taxon>Pseudomonadota</taxon>
        <taxon>Gammaproteobacteria</taxon>
        <taxon>Alteromonadales</taxon>
        <taxon>Alteromonadaceae</taxon>
        <taxon>Neptunicella</taxon>
    </lineage>
</organism>
<evidence type="ECO:0000313" key="3">
    <source>
        <dbReference type="Proteomes" id="UP000601768"/>
    </source>
</evidence>
<dbReference type="AlphaFoldDB" id="A0A8J6ISI9"/>
<protein>
    <submittedName>
        <fullName evidence="2">Beta-propeller fold lactonase family protein</fullName>
    </submittedName>
</protein>
<dbReference type="InterPro" id="IPR051200">
    <property type="entry name" value="Host-pathogen_enzymatic-act"/>
</dbReference>
<accession>A0A8J6ISI9</accession>
<feature type="signal peptide" evidence="1">
    <location>
        <begin position="1"/>
        <end position="26"/>
    </location>
</feature>
<comment type="caution">
    <text evidence="2">The sequence shown here is derived from an EMBL/GenBank/DDBJ whole genome shotgun (WGS) entry which is preliminary data.</text>
</comment>